<accession>A0ABM1ZK97</accession>
<dbReference type="InterPro" id="IPR003439">
    <property type="entry name" value="ABC_transporter-like_ATP-bd"/>
</dbReference>
<evidence type="ECO:0000256" key="5">
    <source>
        <dbReference type="ARBA" id="ARBA00022840"/>
    </source>
</evidence>
<protein>
    <recommendedName>
        <fullName evidence="8">Iron-sulfur clusters transporter ABCB7, mitochondrial</fullName>
    </recommendedName>
    <alternativeName>
        <fullName evidence="9">ATP-binding cassette sub-family B member 7, mitochondrial</fullName>
    </alternativeName>
</protein>
<dbReference type="InterPro" id="IPR036640">
    <property type="entry name" value="ABC1_TM_sf"/>
</dbReference>
<evidence type="ECO:0000256" key="9">
    <source>
        <dbReference type="ARBA" id="ARBA00042945"/>
    </source>
</evidence>
<reference evidence="14" key="2">
    <citation type="submission" date="2025-05" db="UniProtKB">
        <authorList>
            <consortium name="EnsemblMetazoa"/>
        </authorList>
    </citation>
    <scope>IDENTIFICATION</scope>
    <source>
        <strain evidence="14">Foshan</strain>
    </source>
</reference>
<feature type="transmembrane region" description="Helical" evidence="11">
    <location>
        <begin position="430"/>
        <end position="448"/>
    </location>
</feature>
<dbReference type="InterPro" id="IPR003593">
    <property type="entry name" value="AAA+_ATPase"/>
</dbReference>
<dbReference type="InterPro" id="IPR027417">
    <property type="entry name" value="P-loop_NTPase"/>
</dbReference>
<dbReference type="PROSITE" id="PS50929">
    <property type="entry name" value="ABC_TM1F"/>
    <property type="match status" value="1"/>
</dbReference>
<evidence type="ECO:0000259" key="13">
    <source>
        <dbReference type="PROSITE" id="PS50929"/>
    </source>
</evidence>
<dbReference type="Gene3D" id="3.40.50.300">
    <property type="entry name" value="P-loop containing nucleotide triphosphate hydrolases"/>
    <property type="match status" value="1"/>
</dbReference>
<evidence type="ECO:0000256" key="11">
    <source>
        <dbReference type="SAM" id="Phobius"/>
    </source>
</evidence>
<feature type="transmembrane region" description="Helical" evidence="11">
    <location>
        <begin position="305"/>
        <end position="326"/>
    </location>
</feature>
<organism evidence="14 15">
    <name type="scientific">Aedes albopictus</name>
    <name type="common">Asian tiger mosquito</name>
    <name type="synonym">Stegomyia albopicta</name>
    <dbReference type="NCBI Taxonomy" id="7160"/>
    <lineage>
        <taxon>Eukaryota</taxon>
        <taxon>Metazoa</taxon>
        <taxon>Ecdysozoa</taxon>
        <taxon>Arthropoda</taxon>
        <taxon>Hexapoda</taxon>
        <taxon>Insecta</taxon>
        <taxon>Pterygota</taxon>
        <taxon>Neoptera</taxon>
        <taxon>Endopterygota</taxon>
        <taxon>Diptera</taxon>
        <taxon>Nematocera</taxon>
        <taxon>Culicoidea</taxon>
        <taxon>Culicidae</taxon>
        <taxon>Culicinae</taxon>
        <taxon>Aedini</taxon>
        <taxon>Aedes</taxon>
        <taxon>Stegomyia</taxon>
    </lineage>
</organism>
<keyword evidence="3 11" id="KW-0812">Transmembrane</keyword>
<evidence type="ECO:0000313" key="14">
    <source>
        <dbReference type="EnsemblMetazoa" id="AALFPA23_019303.P28388"/>
    </source>
</evidence>
<dbReference type="InterPro" id="IPR011527">
    <property type="entry name" value="ABC1_TM_dom"/>
</dbReference>
<evidence type="ECO:0000256" key="10">
    <source>
        <dbReference type="ARBA" id="ARBA00048046"/>
    </source>
</evidence>
<feature type="transmembrane region" description="Helical" evidence="11">
    <location>
        <begin position="274"/>
        <end position="299"/>
    </location>
</feature>
<dbReference type="SUPFAM" id="SSF90123">
    <property type="entry name" value="ABC transporter transmembrane region"/>
    <property type="match status" value="1"/>
</dbReference>
<dbReference type="InterPro" id="IPR039421">
    <property type="entry name" value="Type_1_exporter"/>
</dbReference>
<evidence type="ECO:0000259" key="12">
    <source>
        <dbReference type="PROSITE" id="PS50893"/>
    </source>
</evidence>
<dbReference type="PANTHER" id="PTHR24221">
    <property type="entry name" value="ATP-BINDING CASSETTE SUB-FAMILY B"/>
    <property type="match status" value="1"/>
</dbReference>
<evidence type="ECO:0000256" key="7">
    <source>
        <dbReference type="ARBA" id="ARBA00023136"/>
    </source>
</evidence>
<evidence type="ECO:0000313" key="15">
    <source>
        <dbReference type="Proteomes" id="UP000069940"/>
    </source>
</evidence>
<keyword evidence="7 11" id="KW-0472">Membrane</keyword>
<name>A0ABM1ZK97_AEDAL</name>
<evidence type="ECO:0000256" key="4">
    <source>
        <dbReference type="ARBA" id="ARBA00022741"/>
    </source>
</evidence>
<evidence type="ECO:0000256" key="1">
    <source>
        <dbReference type="ARBA" id="ARBA00004225"/>
    </source>
</evidence>
<dbReference type="GeneID" id="109426597"/>
<keyword evidence="4" id="KW-0547">Nucleotide-binding</keyword>
<reference evidence="15" key="1">
    <citation type="journal article" date="2015" name="Proc. Natl. Acad. Sci. U.S.A.">
        <title>Genome sequence of the Asian Tiger mosquito, Aedes albopictus, reveals insights into its biology, genetics, and evolution.</title>
        <authorList>
            <person name="Chen X.G."/>
            <person name="Jiang X."/>
            <person name="Gu J."/>
            <person name="Xu M."/>
            <person name="Wu Y."/>
            <person name="Deng Y."/>
            <person name="Zhang C."/>
            <person name="Bonizzoni M."/>
            <person name="Dermauw W."/>
            <person name="Vontas J."/>
            <person name="Armbruster P."/>
            <person name="Huang X."/>
            <person name="Yang Y."/>
            <person name="Zhang H."/>
            <person name="He W."/>
            <person name="Peng H."/>
            <person name="Liu Y."/>
            <person name="Wu K."/>
            <person name="Chen J."/>
            <person name="Lirakis M."/>
            <person name="Topalis P."/>
            <person name="Van Leeuwen T."/>
            <person name="Hall A.B."/>
            <person name="Jiang X."/>
            <person name="Thorpe C."/>
            <person name="Mueller R.L."/>
            <person name="Sun C."/>
            <person name="Waterhouse R.M."/>
            <person name="Yan G."/>
            <person name="Tu Z.J."/>
            <person name="Fang X."/>
            <person name="James A.A."/>
        </authorList>
    </citation>
    <scope>NUCLEOTIDE SEQUENCE [LARGE SCALE GENOMIC DNA]</scope>
    <source>
        <strain evidence="15">Foshan</strain>
    </source>
</reference>
<feature type="domain" description="ABC transmembrane type-1" evidence="13">
    <location>
        <begin position="160"/>
        <end position="450"/>
    </location>
</feature>
<keyword evidence="5" id="KW-0067">ATP-binding</keyword>
<dbReference type="Proteomes" id="UP000069940">
    <property type="component" value="Unassembled WGS sequence"/>
</dbReference>
<sequence>MAALLQVTSKQVCGSNRILLENLRKSFTNPAVCATGICQLSSRNFFSRSKETPCSWRKHDLPECGKHHYRHAVWLNDGIRAASTKAGASTPVAPQQPSTALGSNVLGGIFQRKKKKGHHPASGESIGSYDGPEITAVDMIKAMATYIWPKDDAMVRKRVLISLGLLGGAKVLNVCVPFLFKMGVDNLSTLSMDTVPEAAASMTVAVLLGYGIARAGAAGFNELRNAVFARVAQHSIRKIATNVFLHLHNLDLQFHLSKQTGALSKTIDRGSRGINFVLTAMVFNIVPTVFELALVSSILGMKCGAAYAALSMGCVGVYSAYTLAVTQWRTKFRVYMNQAENEAGNKAVDSLINYETVKYFNNERYEAQRYDDVLKKYEAASLKTSTSLALLNFGQNAIFSVALSTIMVMAANEIVKGNMTVGDLVMVNGLLFQLSIPLGFLGSVYREVRQALLDMRTMFTLMGVESAIQTKTNAPPLQVCRETASIEFKDVCFKYKHSNAIFDQLSFTIPAGKKVAIVGGSGSGKSSMVRLLYRFFEPTSGQILINGQDIRDVDLDSLRKAIAIVPQDSVLFHDSIRHNIHYGDLSKDQVHVEEAARMADLHESIQRWPKQYDTQVGERGLKLSGGEKQRVAIARAILKNSPILIFDEATSSLDSITEHNILKALGRATEHRTSICIAHRLSTVMDADEILVLENGRICQRGTHEQLLHSGGLYTKLWDTQNRLYMSGEPAVRKTADEKSDS</sequence>
<feature type="transmembrane region" description="Helical" evidence="11">
    <location>
        <begin position="159"/>
        <end position="180"/>
    </location>
</feature>
<comment type="subcellular location">
    <subcellularLocation>
        <location evidence="1">Mitochondrion membrane</location>
        <topology evidence="1">Multi-pass membrane protein</topology>
    </subcellularLocation>
</comment>
<dbReference type="CDD" id="cd18582">
    <property type="entry name" value="ABC_6TM_ATM1_ABCB7"/>
    <property type="match status" value="1"/>
</dbReference>
<keyword evidence="2" id="KW-0813">Transport</keyword>
<proteinExistence type="predicted"/>
<keyword evidence="6 11" id="KW-1133">Transmembrane helix</keyword>
<evidence type="ECO:0000256" key="8">
    <source>
        <dbReference type="ARBA" id="ARBA00041016"/>
    </source>
</evidence>
<evidence type="ECO:0000256" key="6">
    <source>
        <dbReference type="ARBA" id="ARBA00022989"/>
    </source>
</evidence>
<dbReference type="RefSeq" id="XP_019557677.2">
    <property type="nucleotide sequence ID" value="XM_019702132.2"/>
</dbReference>
<dbReference type="SMART" id="SM00382">
    <property type="entry name" value="AAA"/>
    <property type="match status" value="1"/>
</dbReference>
<comment type="catalytic activity">
    <reaction evidence="10">
        <text>(glutathione)4[2Fe(III)-2S] cluster(in) + ATP + H2O = (glutathione)4[2Fe(III)-2S] cluster(out) + ADP + phosphate + H(+)</text>
        <dbReference type="Rhea" id="RHEA:67028"/>
        <dbReference type="ChEBI" id="CHEBI:15377"/>
        <dbReference type="ChEBI" id="CHEBI:15378"/>
        <dbReference type="ChEBI" id="CHEBI:30616"/>
        <dbReference type="ChEBI" id="CHEBI:43474"/>
        <dbReference type="ChEBI" id="CHEBI:167627"/>
        <dbReference type="ChEBI" id="CHEBI:456216"/>
    </reaction>
    <physiologicalReaction direction="left-to-right" evidence="10">
        <dbReference type="Rhea" id="RHEA:67029"/>
    </physiologicalReaction>
</comment>
<dbReference type="EnsemblMetazoa" id="AALFPA23_019303.R28388">
    <property type="protein sequence ID" value="AALFPA23_019303.P28388"/>
    <property type="gene ID" value="AALFPA23_019303"/>
</dbReference>
<dbReference type="Gene3D" id="1.20.1560.10">
    <property type="entry name" value="ABC transporter type 1, transmembrane domain"/>
    <property type="match status" value="1"/>
</dbReference>
<feature type="transmembrane region" description="Helical" evidence="11">
    <location>
        <begin position="388"/>
        <end position="410"/>
    </location>
</feature>
<dbReference type="Pfam" id="PF00664">
    <property type="entry name" value="ABC_membrane"/>
    <property type="match status" value="1"/>
</dbReference>
<evidence type="ECO:0000256" key="2">
    <source>
        <dbReference type="ARBA" id="ARBA00022448"/>
    </source>
</evidence>
<evidence type="ECO:0000256" key="3">
    <source>
        <dbReference type="ARBA" id="ARBA00022692"/>
    </source>
</evidence>
<dbReference type="PROSITE" id="PS50893">
    <property type="entry name" value="ABC_TRANSPORTER_2"/>
    <property type="match status" value="1"/>
</dbReference>
<dbReference type="PROSITE" id="PS00211">
    <property type="entry name" value="ABC_TRANSPORTER_1"/>
    <property type="match status" value="1"/>
</dbReference>
<dbReference type="InterPro" id="IPR017871">
    <property type="entry name" value="ABC_transporter-like_CS"/>
</dbReference>
<feature type="transmembrane region" description="Helical" evidence="11">
    <location>
        <begin position="200"/>
        <end position="220"/>
    </location>
</feature>
<keyword evidence="15" id="KW-1185">Reference proteome</keyword>
<feature type="domain" description="ABC transporter" evidence="12">
    <location>
        <begin position="486"/>
        <end position="720"/>
    </location>
</feature>
<dbReference type="SUPFAM" id="SSF52540">
    <property type="entry name" value="P-loop containing nucleoside triphosphate hydrolases"/>
    <property type="match status" value="1"/>
</dbReference>
<dbReference type="PANTHER" id="PTHR24221:SF402">
    <property type="entry name" value="IRON-SULFUR CLUSTERS TRANSPORTER ABCB7, MITOCHONDRIAL"/>
    <property type="match status" value="1"/>
</dbReference>
<dbReference type="Pfam" id="PF00005">
    <property type="entry name" value="ABC_tran"/>
    <property type="match status" value="1"/>
</dbReference>